<keyword evidence="1" id="KW-0812">Transmembrane</keyword>
<gene>
    <name evidence="2" type="ORF">AXF13_09645</name>
</gene>
<feature type="transmembrane region" description="Helical" evidence="1">
    <location>
        <begin position="231"/>
        <end position="255"/>
    </location>
</feature>
<name>A0A0X8JMN6_9BACT</name>
<keyword evidence="1" id="KW-0472">Membrane</keyword>
<evidence type="ECO:0000313" key="3">
    <source>
        <dbReference type="Proteomes" id="UP000069241"/>
    </source>
</evidence>
<dbReference type="AlphaFoldDB" id="A0A0X8JMN6"/>
<sequence>MHILPSWLIIWQWCSGLLLIGVNAAAALPLITALTLLIGRRGRARFCAYGAGLLGRLGFGLSWLGLPVMLGGLLSLLYTLRDTGYTPGALSPWTPVMLPYSLTLLLWLTGMLWAGLLSRACARAPLPPVRSRPEEDRYTAGDVKGRLWLCGLATLCFFATWISRYWPFAALPSGMDLGQAASVILADALHNYFIAFAPAGALALLFLLRARRDAAAAGFGEEELERAARWCALWATIGYIPFCLDRWGLALGYLLRGAVPDRLMPQIYALIPLTAAIACWGALLAMPRPLRRAWLIGLGLILLALKESLPHILRLAGHG</sequence>
<evidence type="ECO:0000256" key="1">
    <source>
        <dbReference type="SAM" id="Phobius"/>
    </source>
</evidence>
<dbReference type="EMBL" id="CP014229">
    <property type="protein sequence ID" value="AMD91570.1"/>
    <property type="molecule type" value="Genomic_DNA"/>
</dbReference>
<feature type="transmembrane region" description="Helical" evidence="1">
    <location>
        <begin position="267"/>
        <end position="286"/>
    </location>
</feature>
<keyword evidence="3" id="KW-1185">Reference proteome</keyword>
<organism evidence="2 3">
    <name type="scientific">Desulfovibrio fairfieldensis</name>
    <dbReference type="NCBI Taxonomy" id="44742"/>
    <lineage>
        <taxon>Bacteria</taxon>
        <taxon>Pseudomonadati</taxon>
        <taxon>Thermodesulfobacteriota</taxon>
        <taxon>Desulfovibrionia</taxon>
        <taxon>Desulfovibrionales</taxon>
        <taxon>Desulfovibrionaceae</taxon>
        <taxon>Desulfovibrio</taxon>
    </lineage>
</organism>
<feature type="transmembrane region" description="Helical" evidence="1">
    <location>
        <begin position="100"/>
        <end position="122"/>
    </location>
</feature>
<accession>A0A0X8JMN6</accession>
<dbReference type="STRING" id="44742.AXF13_09645"/>
<keyword evidence="1" id="KW-1133">Transmembrane helix</keyword>
<feature type="transmembrane region" description="Helical" evidence="1">
    <location>
        <begin position="16"/>
        <end position="38"/>
    </location>
</feature>
<reference evidence="3" key="1">
    <citation type="submission" date="2016-02" db="EMBL/GenBank/DDBJ databases">
        <authorList>
            <person name="Holder M.E."/>
            <person name="Ajami N.J."/>
            <person name="Petrosino J.F."/>
        </authorList>
    </citation>
    <scope>NUCLEOTIDE SEQUENCE [LARGE SCALE GENOMIC DNA]</scope>
    <source>
        <strain evidence="3">CCUG 45958</strain>
    </source>
</reference>
<feature type="transmembrane region" description="Helical" evidence="1">
    <location>
        <begin position="59"/>
        <end position="80"/>
    </location>
</feature>
<feature type="transmembrane region" description="Helical" evidence="1">
    <location>
        <begin position="147"/>
        <end position="166"/>
    </location>
</feature>
<protein>
    <submittedName>
        <fullName evidence="2">Spidroin-2</fullName>
    </submittedName>
</protein>
<dbReference type="Proteomes" id="UP000069241">
    <property type="component" value="Chromosome"/>
</dbReference>
<evidence type="ECO:0000313" key="2">
    <source>
        <dbReference type="EMBL" id="AMD91570.1"/>
    </source>
</evidence>
<feature type="transmembrane region" description="Helical" evidence="1">
    <location>
        <begin position="192"/>
        <end position="210"/>
    </location>
</feature>
<proteinExistence type="predicted"/>
<dbReference type="KEGG" id="dfi:AXF13_09645"/>
<feature type="transmembrane region" description="Helical" evidence="1">
    <location>
        <begin position="293"/>
        <end position="313"/>
    </location>
</feature>